<dbReference type="Pfam" id="PF14493">
    <property type="entry name" value="HTH_40"/>
    <property type="match status" value="1"/>
</dbReference>
<name>A0ABU8SL88_9LACO</name>
<evidence type="ECO:0000259" key="1">
    <source>
        <dbReference type="Pfam" id="PF14493"/>
    </source>
</evidence>
<accession>A0ABU8SL88</accession>
<organism evidence="2 3">
    <name type="scientific">Nicoliella lavandulae</name>
    <dbReference type="NCBI Taxonomy" id="3082954"/>
    <lineage>
        <taxon>Bacteria</taxon>
        <taxon>Bacillati</taxon>
        <taxon>Bacillota</taxon>
        <taxon>Bacilli</taxon>
        <taxon>Lactobacillales</taxon>
        <taxon>Lactobacillaceae</taxon>
        <taxon>Nicoliella</taxon>
    </lineage>
</organism>
<evidence type="ECO:0000313" key="2">
    <source>
        <dbReference type="EMBL" id="MEJ6400666.1"/>
    </source>
</evidence>
<evidence type="ECO:0000313" key="3">
    <source>
        <dbReference type="Proteomes" id="UP001370590"/>
    </source>
</evidence>
<gene>
    <name evidence="2" type="ORF">R4146_05770</name>
</gene>
<protein>
    <submittedName>
        <fullName evidence="2">Helix-turn-helix domain-containing protein</fullName>
    </submittedName>
</protein>
<keyword evidence="3" id="KW-1185">Reference proteome</keyword>
<feature type="domain" description="Helicase Helix-turn-helix" evidence="1">
    <location>
        <begin position="251"/>
        <end position="338"/>
    </location>
</feature>
<reference evidence="2 3" key="1">
    <citation type="submission" date="2023-10" db="EMBL/GenBank/DDBJ databases">
        <title>Nicoliella lavandulae sp. nov. isolated from Lavandula angustifolia flowers.</title>
        <authorList>
            <person name="Alcantara C."/>
            <person name="Zuniga M."/>
            <person name="Landete J.M."/>
            <person name="Monedero V."/>
        </authorList>
    </citation>
    <scope>NUCLEOTIDE SEQUENCE [LARGE SCALE GENOMIC DNA]</scope>
    <source>
        <strain evidence="2 3">Es01</strain>
    </source>
</reference>
<dbReference type="Proteomes" id="UP001370590">
    <property type="component" value="Unassembled WGS sequence"/>
</dbReference>
<proteinExistence type="predicted"/>
<comment type="caution">
    <text evidence="2">The sequence shown here is derived from an EMBL/GenBank/DDBJ whole genome shotgun (WGS) entry which is preliminary data.</text>
</comment>
<dbReference type="EMBL" id="JAWMWH010000001">
    <property type="protein sequence ID" value="MEJ6400666.1"/>
    <property type="molecule type" value="Genomic_DNA"/>
</dbReference>
<dbReference type="RefSeq" id="WP_339960470.1">
    <property type="nucleotide sequence ID" value="NZ_JAWMWH010000001.1"/>
</dbReference>
<sequence>MNQDLIMFLLSATQPRRIRVIENTLLQRRTVSTLFWGMRYGITDFWGMLPRLNLKAFDQTLNQLLATGLVKRVDKSHYLLSAAGLAQVHKKQRDLVGPFKLPTNRYFDLIQFRQRFLLAVQVVSEFSYHNHRYYPMLIDHNDERFIKNWFHHFKQPTLVTQMTTALQSFLDSIDNQSAWQFTSMLNGHSITGMTIFQQAEQLNIDSSLLMINEWLMFNQLIIFLRHHYDQFESIAQLLNGTRRSLISRSAWQTYQLYKQRPKMDMIANYRRIKLSTVKEHLLEAAILLPVDQLNLTQFFSKTTLHQLDQLYQGNVDEWQFERIKTVQPDFDFFYFRMYQILRSRWNG</sequence>
<dbReference type="InterPro" id="IPR029491">
    <property type="entry name" value="Helicase_HTH"/>
</dbReference>